<evidence type="ECO:0000256" key="2">
    <source>
        <dbReference type="ARBA" id="ARBA00023002"/>
    </source>
</evidence>
<dbReference type="NCBIfam" id="NF009466">
    <property type="entry name" value="PRK12826.1-2"/>
    <property type="match status" value="1"/>
</dbReference>
<evidence type="ECO:0000313" key="6">
    <source>
        <dbReference type="Proteomes" id="UP001620597"/>
    </source>
</evidence>
<reference evidence="5 6" key="1">
    <citation type="submission" date="2024-03" db="EMBL/GenBank/DDBJ databases">
        <title>High-quality draft genome sequence of Oceanobacter sp. wDCs-4.</title>
        <authorList>
            <person name="Dong C."/>
        </authorList>
    </citation>
    <scope>NUCLEOTIDE SEQUENCE [LARGE SCALE GENOMIC DNA]</scope>
    <source>
        <strain evidence="6">wDCs-4</strain>
    </source>
</reference>
<accession>A0ABW8NHV9</accession>
<dbReference type="EC" id="1.1.1.36" evidence="5"/>
<gene>
    <name evidence="5" type="primary">phbB</name>
    <name evidence="5" type="ORF">WG929_08815</name>
</gene>
<name>A0ABW8NHV9_9GAMM</name>
<dbReference type="EMBL" id="JBBKTX010000009">
    <property type="protein sequence ID" value="MFK4752506.1"/>
    <property type="molecule type" value="Genomic_DNA"/>
</dbReference>
<dbReference type="PANTHER" id="PTHR42879:SF2">
    <property type="entry name" value="3-OXOACYL-[ACYL-CARRIER-PROTEIN] REDUCTASE FABG"/>
    <property type="match status" value="1"/>
</dbReference>
<dbReference type="NCBIfam" id="NF009464">
    <property type="entry name" value="PRK12824.1"/>
    <property type="match status" value="1"/>
</dbReference>
<dbReference type="Pfam" id="PF00106">
    <property type="entry name" value="adh_short"/>
    <property type="match status" value="1"/>
</dbReference>
<comment type="caution">
    <text evidence="5">The sequence shown here is derived from an EMBL/GenBank/DDBJ whole genome shotgun (WGS) entry which is preliminary data.</text>
</comment>
<dbReference type="PANTHER" id="PTHR42879">
    <property type="entry name" value="3-OXOACYL-(ACYL-CARRIER-PROTEIN) REDUCTASE"/>
    <property type="match status" value="1"/>
</dbReference>
<evidence type="ECO:0000256" key="3">
    <source>
        <dbReference type="RuleBase" id="RU000363"/>
    </source>
</evidence>
<dbReference type="GO" id="GO:0018454">
    <property type="term" value="F:acetoacetyl-CoA reductase activity"/>
    <property type="evidence" value="ECO:0007669"/>
    <property type="project" value="UniProtKB-EC"/>
</dbReference>
<evidence type="ECO:0000256" key="1">
    <source>
        <dbReference type="ARBA" id="ARBA00006484"/>
    </source>
</evidence>
<evidence type="ECO:0000259" key="4">
    <source>
        <dbReference type="SMART" id="SM00822"/>
    </source>
</evidence>
<dbReference type="SMART" id="SM00822">
    <property type="entry name" value="PKS_KR"/>
    <property type="match status" value="1"/>
</dbReference>
<dbReference type="InterPro" id="IPR057326">
    <property type="entry name" value="KR_dom"/>
</dbReference>
<keyword evidence="2 5" id="KW-0560">Oxidoreductase</keyword>
<dbReference type="Gene3D" id="3.40.50.720">
    <property type="entry name" value="NAD(P)-binding Rossmann-like Domain"/>
    <property type="match status" value="1"/>
</dbReference>
<proteinExistence type="inferred from homology"/>
<dbReference type="PRINTS" id="PR00080">
    <property type="entry name" value="SDRFAMILY"/>
</dbReference>
<dbReference type="RefSeq" id="WP_416205756.1">
    <property type="nucleotide sequence ID" value="NZ_JBBKTX010000009.1"/>
</dbReference>
<comment type="similarity">
    <text evidence="1 3">Belongs to the short-chain dehydrogenases/reductases (SDR) family.</text>
</comment>
<dbReference type="InterPro" id="IPR011283">
    <property type="entry name" value="Acetoacetyl-CoA_reductase"/>
</dbReference>
<dbReference type="SUPFAM" id="SSF51735">
    <property type="entry name" value="NAD(P)-binding Rossmann-fold domains"/>
    <property type="match status" value="1"/>
</dbReference>
<sequence length="248" mass="26531">MSKRVALVTGGTGGIGTAICKQLHDDGYQVVAGYYAGGKHEKAQAWQAKLSSEGYDIALGFGNITSWESCEACIDNIRKDFGTVDILINNGGITRDTTLKKMTPDMWHDVIATNLTSVFYMTRLVINDMLEKKWGRIINISSVNAEKGQFGQANYSAAKAGMHGFTKAVAQEVAAKGITVNTVSPGYIATSMIMDVPEEVRNQILKGIPVGRFGKPEEIANVISFLAGDNSGFVTGSNISANGGQHMS</sequence>
<organism evidence="5 6">
    <name type="scientific">Oceanobacter antarcticus</name>
    <dbReference type="NCBI Taxonomy" id="3133425"/>
    <lineage>
        <taxon>Bacteria</taxon>
        <taxon>Pseudomonadati</taxon>
        <taxon>Pseudomonadota</taxon>
        <taxon>Gammaproteobacteria</taxon>
        <taxon>Oceanospirillales</taxon>
        <taxon>Oceanospirillaceae</taxon>
        <taxon>Oceanobacter</taxon>
    </lineage>
</organism>
<dbReference type="InterPro" id="IPR050259">
    <property type="entry name" value="SDR"/>
</dbReference>
<dbReference type="InterPro" id="IPR002347">
    <property type="entry name" value="SDR_fam"/>
</dbReference>
<dbReference type="Proteomes" id="UP001620597">
    <property type="component" value="Unassembled WGS sequence"/>
</dbReference>
<dbReference type="PRINTS" id="PR00081">
    <property type="entry name" value="GDHRDH"/>
</dbReference>
<dbReference type="PROSITE" id="PS00061">
    <property type="entry name" value="ADH_SHORT"/>
    <property type="match status" value="1"/>
</dbReference>
<dbReference type="InterPro" id="IPR036291">
    <property type="entry name" value="NAD(P)-bd_dom_sf"/>
</dbReference>
<protein>
    <submittedName>
        <fullName evidence="5">Acetoacetyl-CoA reductase</fullName>
        <ecNumber evidence="5">1.1.1.36</ecNumber>
    </submittedName>
</protein>
<keyword evidence="6" id="KW-1185">Reference proteome</keyword>
<dbReference type="NCBIfam" id="TIGR01829">
    <property type="entry name" value="AcAcCoA_reduct"/>
    <property type="match status" value="1"/>
</dbReference>
<evidence type="ECO:0000313" key="5">
    <source>
        <dbReference type="EMBL" id="MFK4752506.1"/>
    </source>
</evidence>
<dbReference type="InterPro" id="IPR020904">
    <property type="entry name" value="Sc_DH/Rdtase_CS"/>
</dbReference>
<feature type="domain" description="Ketoreductase" evidence="4">
    <location>
        <begin position="4"/>
        <end position="186"/>
    </location>
</feature>